<dbReference type="OrthoDB" id="1606438at2759"/>
<dbReference type="EC" id="2.1.1.4" evidence="7"/>
<evidence type="ECO:0000256" key="4">
    <source>
        <dbReference type="ARBA" id="ARBA00022691"/>
    </source>
</evidence>
<evidence type="ECO:0000256" key="7">
    <source>
        <dbReference type="ARBA" id="ARBA00039116"/>
    </source>
</evidence>
<evidence type="ECO:0000259" key="13">
    <source>
        <dbReference type="Pfam" id="PF08100"/>
    </source>
</evidence>
<accession>Q4S6E4</accession>
<proteinExistence type="predicted"/>
<dbReference type="PROSITE" id="PS51683">
    <property type="entry name" value="SAM_OMT_II"/>
    <property type="match status" value="1"/>
</dbReference>
<keyword evidence="4" id="KW-0949">S-adenosyl-L-methionine</keyword>
<feature type="active site" description="Proton acceptor" evidence="11">
    <location>
        <position position="227"/>
    </location>
</feature>
<feature type="non-terminal residue" evidence="14">
    <location>
        <position position="1"/>
    </location>
</feature>
<evidence type="ECO:0000256" key="2">
    <source>
        <dbReference type="ARBA" id="ARBA00022603"/>
    </source>
</evidence>
<evidence type="ECO:0000256" key="1">
    <source>
        <dbReference type="ARBA" id="ARBA00011738"/>
    </source>
</evidence>
<dbReference type="SUPFAM" id="SSF46785">
    <property type="entry name" value="Winged helix' DNA-binding domain"/>
    <property type="match status" value="1"/>
</dbReference>
<feature type="domain" description="O-methyltransferase C-terminal" evidence="12">
    <location>
        <begin position="254"/>
        <end position="326"/>
    </location>
</feature>
<feature type="domain" description="O-methyltransferase C-terminal" evidence="12">
    <location>
        <begin position="90"/>
        <end position="248"/>
    </location>
</feature>
<protein>
    <recommendedName>
        <fullName evidence="8">Acetylserotonin O-methyltransferase</fullName>
        <ecNumber evidence="7">2.1.1.4</ecNumber>
    </recommendedName>
    <alternativeName>
        <fullName evidence="9">Hydroxyindole O-methyltransferase</fullName>
    </alternativeName>
</protein>
<dbReference type="Pfam" id="PF00891">
    <property type="entry name" value="Methyltransf_2"/>
    <property type="match status" value="2"/>
</dbReference>
<keyword evidence="3" id="KW-0808">Transferase</keyword>
<evidence type="ECO:0000256" key="10">
    <source>
        <dbReference type="ARBA" id="ARBA00043260"/>
    </source>
</evidence>
<dbReference type="InterPro" id="IPR016461">
    <property type="entry name" value="COMT-like"/>
</dbReference>
<evidence type="ECO:0000256" key="8">
    <source>
        <dbReference type="ARBA" id="ARBA00040730"/>
    </source>
</evidence>
<feature type="domain" description="O-methyltransferase dimerisation" evidence="13">
    <location>
        <begin position="1"/>
        <end position="68"/>
    </location>
</feature>
<keyword evidence="10" id="KW-0471">Melatonin biosynthesis</keyword>
<dbReference type="Gene3D" id="3.40.50.150">
    <property type="entry name" value="Vaccinia Virus protein VP39"/>
    <property type="match status" value="1"/>
</dbReference>
<dbReference type="GO" id="GO:0032259">
    <property type="term" value="P:methylation"/>
    <property type="evidence" value="ECO:0007669"/>
    <property type="project" value="UniProtKB-KW"/>
</dbReference>
<feature type="non-terminal residue" evidence="14">
    <location>
        <position position="342"/>
    </location>
</feature>
<evidence type="ECO:0000256" key="9">
    <source>
        <dbReference type="ARBA" id="ARBA00043054"/>
    </source>
</evidence>
<dbReference type="PANTHER" id="PTHR43712">
    <property type="entry name" value="PUTATIVE (AFU_ORTHOLOGUE AFUA_4G14580)-RELATED"/>
    <property type="match status" value="1"/>
</dbReference>
<dbReference type="GO" id="GO:0030187">
    <property type="term" value="P:melatonin biosynthetic process"/>
    <property type="evidence" value="ECO:0007669"/>
    <property type="project" value="UniProtKB-KW"/>
</dbReference>
<organism evidence="14">
    <name type="scientific">Tetraodon nigroviridis</name>
    <name type="common">Spotted green pufferfish</name>
    <name type="synonym">Chelonodon nigroviridis</name>
    <dbReference type="NCBI Taxonomy" id="99883"/>
    <lineage>
        <taxon>Eukaryota</taxon>
        <taxon>Metazoa</taxon>
        <taxon>Chordata</taxon>
        <taxon>Craniata</taxon>
        <taxon>Vertebrata</taxon>
        <taxon>Euteleostomi</taxon>
        <taxon>Actinopterygii</taxon>
        <taxon>Neopterygii</taxon>
        <taxon>Teleostei</taxon>
        <taxon>Neoteleostei</taxon>
        <taxon>Acanthomorphata</taxon>
        <taxon>Eupercaria</taxon>
        <taxon>Tetraodontiformes</taxon>
        <taxon>Tetradontoidea</taxon>
        <taxon>Tetraodontidae</taxon>
        <taxon>Tetraodon</taxon>
    </lineage>
</organism>
<dbReference type="PIRSF" id="PIRSF005739">
    <property type="entry name" value="O-mtase"/>
    <property type="match status" value="1"/>
</dbReference>
<dbReference type="GO" id="GO:0017096">
    <property type="term" value="F:acetylserotonin O-methyltransferase activity"/>
    <property type="evidence" value="ECO:0007669"/>
    <property type="project" value="UniProtKB-EC"/>
</dbReference>
<dbReference type="InterPro" id="IPR029063">
    <property type="entry name" value="SAM-dependent_MTases_sf"/>
</dbReference>
<evidence type="ECO:0000313" key="14">
    <source>
        <dbReference type="EMBL" id="CAG03788.1"/>
    </source>
</evidence>
<dbReference type="FunFam" id="3.40.50.150:FF:000146">
    <property type="entry name" value="Acetylserotonin O-methyltransferase"/>
    <property type="match status" value="1"/>
</dbReference>
<evidence type="ECO:0000256" key="3">
    <source>
        <dbReference type="ARBA" id="ARBA00022679"/>
    </source>
</evidence>
<comment type="pathway">
    <text evidence="6">Aromatic compound metabolism; melatonin biosynthesis; melatonin from serotonin: step 1/2.</text>
</comment>
<keyword evidence="2" id="KW-0489">Methyltransferase</keyword>
<reference evidence="14" key="2">
    <citation type="submission" date="2004-02" db="EMBL/GenBank/DDBJ databases">
        <authorList>
            <consortium name="Genoscope"/>
            <consortium name="Whitehead Institute Centre for Genome Research"/>
        </authorList>
    </citation>
    <scope>NUCLEOTIDE SEQUENCE</scope>
</reference>
<dbReference type="InterPro" id="IPR012967">
    <property type="entry name" value="COMT_dimerisation"/>
</dbReference>
<name>Q4S6E4_TETNG</name>
<sequence length="342" mass="37540">ACELGVFDLLLRSPEPLSAQHVAQELGASVDGTERLLDALVGIEILEVETSEGTALYSSSDVANLYLAKGSAKSLHHMIIYQSQTIYPLWNNLADAVREGKNQNEKTFGLPAEEVFQAIYRSEEEMVKFMGLMNSSWVLDGHDIATAFNLSGFHTIVDLGGCTGALAREVAKACPSSSVTVFDLPRVVEMAQKHFAQDGDTVAFQAGDFFSDELPPADLYILGRIIHDWTEEKCLMLLRKVYEACRPGVACYTHTHTHTQLQRKLPSLCSSVPAGGGVLLVEAMLLENRRGPVMAQLFSLNMLVQTEGREHPPSEYKRMVTRAGFANVQVCRTGKSYDAILA</sequence>
<dbReference type="InterPro" id="IPR001077">
    <property type="entry name" value="COMT_C"/>
</dbReference>
<gene>
    <name evidence="14" type="ORF">GSTENG00023328001</name>
</gene>
<dbReference type="Gene3D" id="1.10.10.10">
    <property type="entry name" value="Winged helix-like DNA-binding domain superfamily/Winged helix DNA-binding domain"/>
    <property type="match status" value="1"/>
</dbReference>
<comment type="subunit">
    <text evidence="1">Homodimer.</text>
</comment>
<dbReference type="Pfam" id="PF08100">
    <property type="entry name" value="Dimerisation"/>
    <property type="match status" value="1"/>
</dbReference>
<evidence type="ECO:0000256" key="5">
    <source>
        <dbReference type="ARBA" id="ARBA00037645"/>
    </source>
</evidence>
<evidence type="ECO:0000259" key="12">
    <source>
        <dbReference type="Pfam" id="PF00891"/>
    </source>
</evidence>
<dbReference type="InterPro" id="IPR036388">
    <property type="entry name" value="WH-like_DNA-bd_sf"/>
</dbReference>
<comment type="caution">
    <text evidence="14">The sequence shown here is derived from an EMBL/GenBank/DDBJ whole genome shotgun (WGS) entry which is preliminary data.</text>
</comment>
<dbReference type="SUPFAM" id="SSF53335">
    <property type="entry name" value="S-adenosyl-L-methionine-dependent methyltransferases"/>
    <property type="match status" value="1"/>
</dbReference>
<dbReference type="InterPro" id="IPR036390">
    <property type="entry name" value="WH_DNA-bd_sf"/>
</dbReference>
<evidence type="ECO:0000256" key="11">
    <source>
        <dbReference type="PIRSR" id="PIRSR005739-1"/>
    </source>
</evidence>
<dbReference type="KEGG" id="tng:GSTEN00023328G001"/>
<dbReference type="GO" id="GO:0046983">
    <property type="term" value="F:protein dimerization activity"/>
    <property type="evidence" value="ECO:0007669"/>
    <property type="project" value="InterPro"/>
</dbReference>
<dbReference type="FunFam" id="1.10.10.10:FF:000358">
    <property type="entry name" value="Acetylserotonin O-methyltransferase"/>
    <property type="match status" value="1"/>
</dbReference>
<dbReference type="AlphaFoldDB" id="Q4S6E4"/>
<reference evidence="14" key="1">
    <citation type="journal article" date="2004" name="Nature">
        <title>Genome duplication in the teleost fish Tetraodon nigroviridis reveals the early vertebrate proto-karyotype.</title>
        <authorList>
            <person name="Jaillon O."/>
            <person name="Aury J.-M."/>
            <person name="Brunet F."/>
            <person name="Petit J.-L."/>
            <person name="Stange-Thomann N."/>
            <person name="Mauceli E."/>
            <person name="Bouneau L."/>
            <person name="Fischer C."/>
            <person name="Ozouf-Costaz C."/>
            <person name="Bernot A."/>
            <person name="Nicaud S."/>
            <person name="Jaffe D."/>
            <person name="Fisher S."/>
            <person name="Lutfalla G."/>
            <person name="Dossat C."/>
            <person name="Segurens B."/>
            <person name="Dasilva C."/>
            <person name="Salanoubat M."/>
            <person name="Levy M."/>
            <person name="Boudet N."/>
            <person name="Castellano S."/>
            <person name="Anthouard V."/>
            <person name="Jubin C."/>
            <person name="Castelli V."/>
            <person name="Katinka M."/>
            <person name="Vacherie B."/>
            <person name="Biemont C."/>
            <person name="Skalli Z."/>
            <person name="Cattolico L."/>
            <person name="Poulain J."/>
            <person name="De Berardinis V."/>
            <person name="Cruaud C."/>
            <person name="Duprat S."/>
            <person name="Brottier P."/>
            <person name="Coutanceau J.-P."/>
            <person name="Gouzy J."/>
            <person name="Parra G."/>
            <person name="Lardier G."/>
            <person name="Chapple C."/>
            <person name="McKernan K.J."/>
            <person name="McEwan P."/>
            <person name="Bosak S."/>
            <person name="Kellis M."/>
            <person name="Volff J.-N."/>
            <person name="Guigo R."/>
            <person name="Zody M.C."/>
            <person name="Mesirov J."/>
            <person name="Lindblad-Toh K."/>
            <person name="Birren B."/>
            <person name="Nusbaum C."/>
            <person name="Kahn D."/>
            <person name="Robinson-Rechavi M."/>
            <person name="Laudet V."/>
            <person name="Schachter V."/>
            <person name="Quetier F."/>
            <person name="Saurin W."/>
            <person name="Scarpelli C."/>
            <person name="Wincker P."/>
            <person name="Lander E.S."/>
            <person name="Weissenbach J."/>
            <person name="Roest Crollius H."/>
        </authorList>
    </citation>
    <scope>NUCLEOTIDE SEQUENCE [LARGE SCALE GENOMIC DNA]</scope>
</reference>
<evidence type="ECO:0000256" key="6">
    <source>
        <dbReference type="ARBA" id="ARBA00037926"/>
    </source>
</evidence>
<comment type="function">
    <text evidence="5">Catalyzes the transfer of a methyl group onto N-acetylserotonin, producing melatonin (N-acetyl-5-methoxytryptamine).</text>
</comment>
<dbReference type="PANTHER" id="PTHR43712:SF2">
    <property type="entry name" value="O-METHYLTRANSFERASE CICE"/>
    <property type="match status" value="1"/>
</dbReference>
<dbReference type="EMBL" id="CAAE01014728">
    <property type="protein sequence ID" value="CAG03788.1"/>
    <property type="molecule type" value="Genomic_DNA"/>
</dbReference>